<keyword evidence="1 4" id="KW-0808">Transferase</keyword>
<evidence type="ECO:0000259" key="6">
    <source>
        <dbReference type="SMART" id="SM00827"/>
    </source>
</evidence>
<dbReference type="GO" id="GO:0005829">
    <property type="term" value="C:cytosol"/>
    <property type="evidence" value="ECO:0007669"/>
    <property type="project" value="TreeGrafter"/>
</dbReference>
<dbReference type="KEGG" id="manr:MPAN_011930"/>
<feature type="active site" evidence="5">
    <location>
        <position position="198"/>
    </location>
</feature>
<comment type="similarity">
    <text evidence="4">Belongs to the fabD family.</text>
</comment>
<dbReference type="InterPro" id="IPR014043">
    <property type="entry name" value="Acyl_transferase_dom"/>
</dbReference>
<dbReference type="GO" id="GO:0006633">
    <property type="term" value="P:fatty acid biosynthetic process"/>
    <property type="evidence" value="ECO:0007669"/>
    <property type="project" value="TreeGrafter"/>
</dbReference>
<evidence type="ECO:0000256" key="3">
    <source>
        <dbReference type="ARBA" id="ARBA00048462"/>
    </source>
</evidence>
<evidence type="ECO:0000256" key="5">
    <source>
        <dbReference type="PIRSR" id="PIRSR000446-1"/>
    </source>
</evidence>
<dbReference type="Gene3D" id="3.30.70.250">
    <property type="entry name" value="Malonyl-CoA ACP transacylase, ACP-binding"/>
    <property type="match status" value="1"/>
</dbReference>
<dbReference type="PANTHER" id="PTHR42681:SF1">
    <property type="entry name" value="MALONYL-COA-ACYL CARRIER PROTEIN TRANSACYLASE, MITOCHONDRIAL"/>
    <property type="match status" value="1"/>
</dbReference>
<protein>
    <recommendedName>
        <fullName evidence="4">Malonyl CoA-acyl carrier protein transacylase</fullName>
        <ecNumber evidence="4">2.3.1.39</ecNumber>
    </recommendedName>
</protein>
<keyword evidence="8" id="KW-1185">Reference proteome</keyword>
<evidence type="ECO:0000313" key="7">
    <source>
        <dbReference type="EMBL" id="BCR36300.1"/>
    </source>
</evidence>
<dbReference type="PANTHER" id="PTHR42681">
    <property type="entry name" value="MALONYL-COA-ACYL CARRIER PROTEIN TRANSACYLASE, MITOCHONDRIAL"/>
    <property type="match status" value="1"/>
</dbReference>
<organism evidence="7 8">
    <name type="scientific">Mariniplasma anaerobium</name>
    <dbReference type="NCBI Taxonomy" id="2735436"/>
    <lineage>
        <taxon>Bacteria</taxon>
        <taxon>Bacillati</taxon>
        <taxon>Mycoplasmatota</taxon>
        <taxon>Mollicutes</taxon>
        <taxon>Acholeplasmatales</taxon>
        <taxon>Acholeplasmataceae</taxon>
        <taxon>Mariniplasma</taxon>
    </lineage>
</organism>
<dbReference type="GO" id="GO:0004314">
    <property type="term" value="F:[acyl-carrier-protein] S-malonyltransferase activity"/>
    <property type="evidence" value="ECO:0007669"/>
    <property type="project" value="UniProtKB-EC"/>
</dbReference>
<feature type="domain" description="Malonyl-CoA:ACP transacylase (MAT)" evidence="6">
    <location>
        <begin position="7"/>
        <end position="296"/>
    </location>
</feature>
<dbReference type="EMBL" id="AP024412">
    <property type="protein sequence ID" value="BCR36300.1"/>
    <property type="molecule type" value="Genomic_DNA"/>
</dbReference>
<dbReference type="PIRSF" id="PIRSF000446">
    <property type="entry name" value="Mct"/>
    <property type="match status" value="1"/>
</dbReference>
<sequence>MNKLAICFSGQGSQYQNMGLDYIESLKTYEDMANIASNILGFNVCDVLKDEKLINQTKYTQPLVALKSIFGYDMISKLNPNVQALLGFSLGEYSAYYASKVFDFEQLLVIIAKRAEFMDQDAQKTKGLMAAVIGLEKDQVKSVCLSLQDQGVIDIANDNSPNQYVISGEEALVLKAISLLKEAGARRVIELKTSGAFHTNLMESASKKLILEMNNNPKLTPSKSNIAIYMNLDAKVLNDEDILKHIEKQMINEVKFRESILNMKKDGITHILEIGPGKVLTNLIKKIEPEIEVINFDQIESYETVKGWLKIHGFTK</sequence>
<evidence type="ECO:0000256" key="2">
    <source>
        <dbReference type="ARBA" id="ARBA00023315"/>
    </source>
</evidence>
<dbReference type="RefSeq" id="WP_176238882.1">
    <property type="nucleotide sequence ID" value="NZ_AP024412.1"/>
</dbReference>
<dbReference type="Proteomes" id="UP000620133">
    <property type="component" value="Chromosome"/>
</dbReference>
<dbReference type="InterPro" id="IPR016035">
    <property type="entry name" value="Acyl_Trfase/lysoPLipase"/>
</dbReference>
<dbReference type="FunFam" id="3.30.70.250:FF:000001">
    <property type="entry name" value="Malonyl CoA-acyl carrier protein transacylase"/>
    <property type="match status" value="1"/>
</dbReference>
<dbReference type="InterPro" id="IPR050858">
    <property type="entry name" value="Mal-CoA-ACP_Trans/PKS_FabD"/>
</dbReference>
<dbReference type="SUPFAM" id="SSF55048">
    <property type="entry name" value="Probable ACP-binding domain of malonyl-CoA ACP transacylase"/>
    <property type="match status" value="1"/>
</dbReference>
<dbReference type="Gene3D" id="3.40.366.10">
    <property type="entry name" value="Malonyl-Coenzyme A Acyl Carrier Protein, domain 2"/>
    <property type="match status" value="1"/>
</dbReference>
<dbReference type="SUPFAM" id="SSF52151">
    <property type="entry name" value="FabD/lysophospholipase-like"/>
    <property type="match status" value="1"/>
</dbReference>
<dbReference type="InterPro" id="IPR001227">
    <property type="entry name" value="Ac_transferase_dom_sf"/>
</dbReference>
<accession>A0A7U9XUP0</accession>
<dbReference type="EC" id="2.3.1.39" evidence="4"/>
<comment type="catalytic activity">
    <reaction evidence="3 4">
        <text>holo-[ACP] + malonyl-CoA = malonyl-[ACP] + CoA</text>
        <dbReference type="Rhea" id="RHEA:41792"/>
        <dbReference type="Rhea" id="RHEA-COMP:9623"/>
        <dbReference type="Rhea" id="RHEA-COMP:9685"/>
        <dbReference type="ChEBI" id="CHEBI:57287"/>
        <dbReference type="ChEBI" id="CHEBI:57384"/>
        <dbReference type="ChEBI" id="CHEBI:64479"/>
        <dbReference type="ChEBI" id="CHEBI:78449"/>
        <dbReference type="EC" id="2.3.1.39"/>
    </reaction>
</comment>
<evidence type="ECO:0000256" key="1">
    <source>
        <dbReference type="ARBA" id="ARBA00022679"/>
    </source>
</evidence>
<dbReference type="InterPro" id="IPR016036">
    <property type="entry name" value="Malonyl_transacylase_ACP-bd"/>
</dbReference>
<name>A0A7U9XUP0_9MOLU</name>
<evidence type="ECO:0000313" key="8">
    <source>
        <dbReference type="Proteomes" id="UP000620133"/>
    </source>
</evidence>
<proteinExistence type="inferred from homology"/>
<evidence type="ECO:0000256" key="4">
    <source>
        <dbReference type="PIRNR" id="PIRNR000446"/>
    </source>
</evidence>
<feature type="active site" evidence="5">
    <location>
        <position position="89"/>
    </location>
</feature>
<dbReference type="AlphaFoldDB" id="A0A7U9XUP0"/>
<dbReference type="InterPro" id="IPR024925">
    <property type="entry name" value="Malonyl_CoA-ACP_transAc"/>
</dbReference>
<keyword evidence="2 4" id="KW-0012">Acyltransferase</keyword>
<dbReference type="SMART" id="SM00827">
    <property type="entry name" value="PKS_AT"/>
    <property type="match status" value="1"/>
</dbReference>
<gene>
    <name evidence="7" type="primary">fabD</name>
    <name evidence="7" type="ORF">MPAN_011930</name>
</gene>
<reference evidence="7" key="1">
    <citation type="submission" date="2021-01" db="EMBL/GenBank/DDBJ databases">
        <title>Draft genome sequence of Acholeplasmataceae bacterium strain Mahy22.</title>
        <authorList>
            <person name="Watanabe M."/>
            <person name="Kojima H."/>
            <person name="Fukui M."/>
        </authorList>
    </citation>
    <scope>NUCLEOTIDE SEQUENCE</scope>
    <source>
        <strain evidence="7">Mahy22</strain>
    </source>
</reference>
<dbReference type="Pfam" id="PF00698">
    <property type="entry name" value="Acyl_transf_1"/>
    <property type="match status" value="1"/>
</dbReference>